<dbReference type="PRINTS" id="PR00364">
    <property type="entry name" value="DISEASERSIST"/>
</dbReference>
<dbReference type="SUPFAM" id="SSF52058">
    <property type="entry name" value="L domain-like"/>
    <property type="match status" value="1"/>
</dbReference>
<dbReference type="FunFam" id="1.10.8.430:FF:000003">
    <property type="entry name" value="Probable disease resistance protein At5g66910"/>
    <property type="match status" value="1"/>
</dbReference>
<keyword evidence="4" id="KW-0547">Nucleotide-binding</keyword>
<accession>A0A078GRA1</accession>
<dbReference type="Pfam" id="PF00931">
    <property type="entry name" value="NB-ARC"/>
    <property type="match status" value="1"/>
</dbReference>
<dbReference type="Gene3D" id="1.10.10.10">
    <property type="entry name" value="Winged helix-like DNA-binding domain superfamily/Winged helix DNA-binding domain"/>
    <property type="match status" value="1"/>
</dbReference>
<dbReference type="GO" id="GO:0005524">
    <property type="term" value="F:ATP binding"/>
    <property type="evidence" value="ECO:0007669"/>
    <property type="project" value="UniProtKB-KW"/>
</dbReference>
<keyword evidence="6" id="KW-0067">ATP-binding</keyword>
<evidence type="ECO:0000313" key="10">
    <source>
        <dbReference type="EMBL" id="CAF1859728.1"/>
    </source>
</evidence>
<dbReference type="Pfam" id="PF23247">
    <property type="entry name" value="LRR_RPS2"/>
    <property type="match status" value="1"/>
</dbReference>
<evidence type="ECO:0000259" key="7">
    <source>
        <dbReference type="Pfam" id="PF00931"/>
    </source>
</evidence>
<dbReference type="InterPro" id="IPR002182">
    <property type="entry name" value="NB-ARC"/>
</dbReference>
<dbReference type="Gene3D" id="3.80.10.10">
    <property type="entry name" value="Ribonuclease Inhibitor"/>
    <property type="match status" value="1"/>
</dbReference>
<dbReference type="AlphaFoldDB" id="A0A078GRA1"/>
<dbReference type="Pfam" id="PF23598">
    <property type="entry name" value="LRR_14"/>
    <property type="match status" value="1"/>
</dbReference>
<feature type="domain" description="Disease resistance protein At4g27190-like leucine-rich repeats" evidence="8">
    <location>
        <begin position="662"/>
        <end position="763"/>
    </location>
</feature>
<dbReference type="InterPro" id="IPR042197">
    <property type="entry name" value="Apaf_helical"/>
</dbReference>
<reference evidence="11" key="1">
    <citation type="journal article" date="2014" name="Science">
        <title>Plant genetics. Early allopolyploid evolution in the post-Neolithic Brassica napus oilseed genome.</title>
        <authorList>
            <person name="Chalhoub B."/>
            <person name="Denoeud F."/>
            <person name="Liu S."/>
            <person name="Parkin I.A."/>
            <person name="Tang H."/>
            <person name="Wang X."/>
            <person name="Chiquet J."/>
            <person name="Belcram H."/>
            <person name="Tong C."/>
            <person name="Samans B."/>
            <person name="Correa M."/>
            <person name="Da Silva C."/>
            <person name="Just J."/>
            <person name="Falentin C."/>
            <person name="Koh C.S."/>
            <person name="Le Clainche I."/>
            <person name="Bernard M."/>
            <person name="Bento P."/>
            <person name="Noel B."/>
            <person name="Labadie K."/>
            <person name="Alberti A."/>
            <person name="Charles M."/>
            <person name="Arnaud D."/>
            <person name="Guo H."/>
            <person name="Daviaud C."/>
            <person name="Alamery S."/>
            <person name="Jabbari K."/>
            <person name="Zhao M."/>
            <person name="Edger P.P."/>
            <person name="Chelaifa H."/>
            <person name="Tack D."/>
            <person name="Lassalle G."/>
            <person name="Mestiri I."/>
            <person name="Schnel N."/>
            <person name="Le Paslier M.C."/>
            <person name="Fan G."/>
            <person name="Renault V."/>
            <person name="Bayer P.E."/>
            <person name="Golicz A.A."/>
            <person name="Manoli S."/>
            <person name="Lee T.H."/>
            <person name="Thi V.H."/>
            <person name="Chalabi S."/>
            <person name="Hu Q."/>
            <person name="Fan C."/>
            <person name="Tollenaere R."/>
            <person name="Lu Y."/>
            <person name="Battail C."/>
            <person name="Shen J."/>
            <person name="Sidebottom C.H."/>
            <person name="Wang X."/>
            <person name="Canaguier A."/>
            <person name="Chauveau A."/>
            <person name="Berard A."/>
            <person name="Deniot G."/>
            <person name="Guan M."/>
            <person name="Liu Z."/>
            <person name="Sun F."/>
            <person name="Lim Y.P."/>
            <person name="Lyons E."/>
            <person name="Town C.D."/>
            <person name="Bancroft I."/>
            <person name="Wang X."/>
            <person name="Meng J."/>
            <person name="Ma J."/>
            <person name="Pires J.C."/>
            <person name="King G.J."/>
            <person name="Brunel D."/>
            <person name="Delourme R."/>
            <person name="Renard M."/>
            <person name="Aury J.M."/>
            <person name="Adams K.L."/>
            <person name="Batley J."/>
            <person name="Snowdon R.J."/>
            <person name="Tost J."/>
            <person name="Edwards D."/>
            <person name="Zhou Y."/>
            <person name="Hua W."/>
            <person name="Sharpe A.G."/>
            <person name="Paterson A.H."/>
            <person name="Guan C."/>
            <person name="Wincker P."/>
        </authorList>
    </citation>
    <scope>NUCLEOTIDE SEQUENCE [LARGE SCALE GENOMIC DNA]</scope>
</reference>
<keyword evidence="5" id="KW-0611">Plant defense</keyword>
<evidence type="ECO:0000256" key="5">
    <source>
        <dbReference type="ARBA" id="ARBA00022821"/>
    </source>
</evidence>
<dbReference type="InterPro" id="IPR036388">
    <property type="entry name" value="WH-like_DNA-bd_sf"/>
</dbReference>
<keyword evidence="2" id="KW-0433">Leucine-rich repeat</keyword>
<evidence type="ECO:0000256" key="6">
    <source>
        <dbReference type="ARBA" id="ARBA00022840"/>
    </source>
</evidence>
<dbReference type="EMBL" id="LK032208">
    <property type="protein sequence ID" value="CDY27692.1"/>
    <property type="molecule type" value="Genomic_DNA"/>
</dbReference>
<evidence type="ECO:0000259" key="8">
    <source>
        <dbReference type="Pfam" id="PF23247"/>
    </source>
</evidence>
<protein>
    <submittedName>
        <fullName evidence="10">(rape) hypothetical protein</fullName>
    </submittedName>
    <submittedName>
        <fullName evidence="11">BnaUnng00420D protein</fullName>
    </submittedName>
</protein>
<dbReference type="PANTHER" id="PTHR33463">
    <property type="entry name" value="NB-ARC DOMAIN-CONTAINING PROTEIN-RELATED"/>
    <property type="match status" value="1"/>
</dbReference>
<organism evidence="11">
    <name type="scientific">Brassica napus</name>
    <name type="common">Rape</name>
    <dbReference type="NCBI Taxonomy" id="3708"/>
    <lineage>
        <taxon>Eukaryota</taxon>
        <taxon>Viridiplantae</taxon>
        <taxon>Streptophyta</taxon>
        <taxon>Embryophyta</taxon>
        <taxon>Tracheophyta</taxon>
        <taxon>Spermatophyta</taxon>
        <taxon>Magnoliopsida</taxon>
        <taxon>eudicotyledons</taxon>
        <taxon>Gunneridae</taxon>
        <taxon>Pentapetalae</taxon>
        <taxon>rosids</taxon>
        <taxon>malvids</taxon>
        <taxon>Brassicales</taxon>
        <taxon>Brassicaceae</taxon>
        <taxon>Brassiceae</taxon>
        <taxon>Brassica</taxon>
    </lineage>
</organism>
<dbReference type="InterPro" id="IPR057135">
    <property type="entry name" value="At4g27190-like_LRR"/>
</dbReference>
<reference evidence="11" key="2">
    <citation type="submission" date="2014-06" db="EMBL/GenBank/DDBJ databases">
        <authorList>
            <person name="Genoscope - CEA"/>
        </authorList>
    </citation>
    <scope>NUCLEOTIDE SEQUENCE</scope>
</reference>
<dbReference type="PROSITE" id="PS51450">
    <property type="entry name" value="LRR"/>
    <property type="match status" value="1"/>
</dbReference>
<feature type="domain" description="NB-ARC" evidence="7">
    <location>
        <begin position="117"/>
        <end position="286"/>
    </location>
</feature>
<sequence>MANLKAKRIDLSRRVTREEDRGMQRLAEFQVWLDNVETNENKVSVLINTRNVELQRLCLCQFCCKSLISSYGYGESVFLALVDVEKLERRVFEVVCEQTQRPEVEELPLQRPIVGQKNMLDKAWKHLREDEVGIMGMYGMGGVGKTTLLRQLNNKFSEERCGVDFVIWVVVSKDLDVEKIQNEIAKKVGLGGEKWNQADKSQKAVCLYNFLLRKKFVLFLDDIWEKVDLDETGVPFPTTENKCKVAFTTRSQDVCAHMGVEDPMEVQCISEYEALDLFHKKVGQVTLGSDPDIPHLARTVARKCRGLPLALNVIGETMSCKRTVPEWNYAIEVLTSYASQFPRMDKILPILKYSFDNLKEDHLKSCLLYFALFPEDYRIEKAQLIYYWICEGLIDGSEDIIGMAENKVCMQEKDAFIVHASVGFFEMPKVKNWNTVKRMSLMYNKIPELGGSLECLQLTTLLLQKADLRTISNEFFKSMPNLVVLDLSHNQDLSELPDSISELGSLLYLNLSETGIHQLPVGLHGLRKLIYLDLWNTPMLSSIVGISRLQKLKVLRLLGYNFSLDLQAMKELETLEHLECLFTTINSYQELGILSSHKLTSCTRDLDIFDIDKEKSLPVSIALPVTMNKLRSFCIHSCNIPEINMVKICIKRKTISLLDNPSTPCFSSLSKVKIHHCKSLWELTFLLFASNLKELDIKGAILEDIINKDKASKGEKSGIVPFPKLIFLNLDSLPRLMNIHWKPLPFPCLREIRVMGCPNLKKLPLDSDSSTHGENGLVISYNREEWIEGLEWKDEATKTRFL</sequence>
<dbReference type="Gene3D" id="3.40.50.300">
    <property type="entry name" value="P-loop containing nucleotide triphosphate hydrolases"/>
    <property type="match status" value="1"/>
</dbReference>
<dbReference type="Proteomes" id="UP001295469">
    <property type="component" value="Chromosome C04"/>
</dbReference>
<dbReference type="Gene3D" id="1.10.8.430">
    <property type="entry name" value="Helical domain of apoptotic protease-activating factors"/>
    <property type="match status" value="1"/>
</dbReference>
<dbReference type="InterPro" id="IPR032675">
    <property type="entry name" value="LRR_dom_sf"/>
</dbReference>
<evidence type="ECO:0000256" key="3">
    <source>
        <dbReference type="ARBA" id="ARBA00022737"/>
    </source>
</evidence>
<name>A0A078GRA1_BRANA</name>
<dbReference type="InterPro" id="IPR027417">
    <property type="entry name" value="P-loop_NTPase"/>
</dbReference>
<dbReference type="PANTHER" id="PTHR33463:SF210">
    <property type="entry name" value="NB-ARC DOMAIN-CONTAINING PROTEIN"/>
    <property type="match status" value="1"/>
</dbReference>
<evidence type="ECO:0000313" key="11">
    <source>
        <dbReference type="EMBL" id="CDY27692.1"/>
    </source>
</evidence>
<dbReference type="GO" id="GO:0006952">
    <property type="term" value="P:defense response"/>
    <property type="evidence" value="ECO:0007669"/>
    <property type="project" value="UniProtKB-KW"/>
</dbReference>
<dbReference type="GO" id="GO:0043531">
    <property type="term" value="F:ADP binding"/>
    <property type="evidence" value="ECO:0007669"/>
    <property type="project" value="InterPro"/>
</dbReference>
<keyword evidence="3" id="KW-0677">Repeat</keyword>
<dbReference type="Gramene" id="CDY27692">
    <property type="protein sequence ID" value="CDY27692"/>
    <property type="gene ID" value="GSBRNA2T00038472001"/>
</dbReference>
<dbReference type="InterPro" id="IPR050905">
    <property type="entry name" value="Plant_NBS-LRR"/>
</dbReference>
<reference evidence="10" key="3">
    <citation type="submission" date="2021-01" db="EMBL/GenBank/DDBJ databases">
        <authorList>
            <consortium name="Genoscope - CEA"/>
            <person name="William W."/>
        </authorList>
    </citation>
    <scope>NUCLEOTIDE SEQUENCE</scope>
</reference>
<evidence type="ECO:0000256" key="1">
    <source>
        <dbReference type="ARBA" id="ARBA00008894"/>
    </source>
</evidence>
<dbReference type="SUPFAM" id="SSF52540">
    <property type="entry name" value="P-loop containing nucleoside triphosphate hydrolases"/>
    <property type="match status" value="1"/>
</dbReference>
<feature type="domain" description="Disease resistance R13L4/SHOC-2-like LRR" evidence="9">
    <location>
        <begin position="467"/>
        <end position="641"/>
    </location>
</feature>
<gene>
    <name evidence="11" type="primary">BnaUnng00420D</name>
    <name evidence="10" type="ORF">DARMORV10_C04P49020.1</name>
    <name evidence="11" type="ORF">GSBRNA2T00038472001</name>
</gene>
<dbReference type="EMBL" id="HG994368">
    <property type="protein sequence ID" value="CAF1859728.1"/>
    <property type="molecule type" value="Genomic_DNA"/>
</dbReference>
<comment type="similarity">
    <text evidence="1">Belongs to the disease resistance NB-LRR family.</text>
</comment>
<dbReference type="PaxDb" id="3708-A0A078GRA1"/>
<evidence type="ECO:0000256" key="2">
    <source>
        <dbReference type="ARBA" id="ARBA00022614"/>
    </source>
</evidence>
<dbReference type="InterPro" id="IPR001611">
    <property type="entry name" value="Leu-rich_rpt"/>
</dbReference>
<proteinExistence type="inferred from homology"/>
<evidence type="ECO:0000259" key="9">
    <source>
        <dbReference type="Pfam" id="PF23598"/>
    </source>
</evidence>
<dbReference type="FunFam" id="3.40.50.300:FF:001091">
    <property type="entry name" value="Probable disease resistance protein At1g61300"/>
    <property type="match status" value="1"/>
</dbReference>
<dbReference type="InterPro" id="IPR055414">
    <property type="entry name" value="LRR_R13L4/SHOC2-like"/>
</dbReference>
<dbReference type="OMA" id="WIHAVEV"/>
<evidence type="ECO:0000256" key="4">
    <source>
        <dbReference type="ARBA" id="ARBA00022741"/>
    </source>
</evidence>